<evidence type="ECO:0008006" key="3">
    <source>
        <dbReference type="Google" id="ProtNLM"/>
    </source>
</evidence>
<keyword evidence="2" id="KW-1185">Reference proteome</keyword>
<dbReference type="Proteomes" id="UP000192840">
    <property type="component" value="Unassembled WGS sequence"/>
</dbReference>
<proteinExistence type="predicted"/>
<accession>A0A1W2F8N9</accession>
<organism evidence="1 2">
    <name type="scientific">Lentzea albidocapillata</name>
    <dbReference type="NCBI Taxonomy" id="40571"/>
    <lineage>
        <taxon>Bacteria</taxon>
        <taxon>Bacillati</taxon>
        <taxon>Actinomycetota</taxon>
        <taxon>Actinomycetes</taxon>
        <taxon>Pseudonocardiales</taxon>
        <taxon>Pseudonocardiaceae</taxon>
        <taxon>Lentzea</taxon>
    </lineage>
</organism>
<gene>
    <name evidence="1" type="ORF">SAMN05660733_05355</name>
</gene>
<reference evidence="2" key="1">
    <citation type="submission" date="2017-04" db="EMBL/GenBank/DDBJ databases">
        <authorList>
            <person name="Varghese N."/>
            <person name="Submissions S."/>
        </authorList>
    </citation>
    <scope>NUCLEOTIDE SEQUENCE [LARGE SCALE GENOMIC DNA]</scope>
    <source>
        <strain evidence="2">DSM 44073</strain>
    </source>
</reference>
<dbReference type="AlphaFoldDB" id="A0A1W2F8N9"/>
<protein>
    <recommendedName>
        <fullName evidence="3">Integrase core domain-containing protein</fullName>
    </recommendedName>
</protein>
<sequence>MHLGDSYDNALMENFFSTLKIELRQTQTVGPTHTSRDPFAERA</sequence>
<evidence type="ECO:0000313" key="1">
    <source>
        <dbReference type="EMBL" id="SMD18317.1"/>
    </source>
</evidence>
<name>A0A1W2F8N9_9PSEU</name>
<dbReference type="EMBL" id="FWYC01000012">
    <property type="protein sequence ID" value="SMD18317.1"/>
    <property type="molecule type" value="Genomic_DNA"/>
</dbReference>
<evidence type="ECO:0000313" key="2">
    <source>
        <dbReference type="Proteomes" id="UP000192840"/>
    </source>
</evidence>